<evidence type="ECO:0000256" key="2">
    <source>
        <dbReference type="ARBA" id="ARBA00004569"/>
    </source>
</evidence>
<dbReference type="PANTHER" id="PTHR15224:SF1">
    <property type="entry name" value="NADH DEHYDROGENASE [UBIQUINONE] IRON-SULFUR PROTEIN 5"/>
    <property type="match status" value="1"/>
</dbReference>
<evidence type="ECO:0000256" key="13">
    <source>
        <dbReference type="ARBA" id="ARBA00023157"/>
    </source>
</evidence>
<organism evidence="17 18">
    <name type="scientific">Orbilia brochopaga</name>
    <dbReference type="NCBI Taxonomy" id="3140254"/>
    <lineage>
        <taxon>Eukaryota</taxon>
        <taxon>Fungi</taxon>
        <taxon>Dikarya</taxon>
        <taxon>Ascomycota</taxon>
        <taxon>Pezizomycotina</taxon>
        <taxon>Orbiliomycetes</taxon>
        <taxon>Orbiliales</taxon>
        <taxon>Orbiliaceae</taxon>
        <taxon>Orbilia</taxon>
    </lineage>
</organism>
<comment type="subcellular location">
    <subcellularLocation>
        <location evidence="3">Mitochondrion inner membrane</location>
        <topology evidence="3">Peripheral membrane protein</topology>
    </subcellularLocation>
    <subcellularLocation>
        <location evidence="2">Mitochondrion intermembrane space</location>
    </subcellularLocation>
</comment>
<dbReference type="PANTHER" id="PTHR15224">
    <property type="entry name" value="NADH DEHYDROGENASE [UBIQUINONE] IRON-SULFUR PROTEIN 5"/>
    <property type="match status" value="1"/>
</dbReference>
<evidence type="ECO:0000256" key="4">
    <source>
        <dbReference type="ARBA" id="ARBA00007372"/>
    </source>
</evidence>
<keyword evidence="10" id="KW-0249">Electron transport</keyword>
<accession>A0AAV9TXZ9</accession>
<evidence type="ECO:0000256" key="7">
    <source>
        <dbReference type="ARBA" id="ARBA00022448"/>
    </source>
</evidence>
<dbReference type="AlphaFoldDB" id="A0AAV9TXZ9"/>
<evidence type="ECO:0000256" key="6">
    <source>
        <dbReference type="ARBA" id="ARBA00013482"/>
    </source>
</evidence>
<keyword evidence="18" id="KW-1185">Reference proteome</keyword>
<name>A0AAV9TXZ9_9PEZI</name>
<comment type="similarity">
    <text evidence="4">Belongs to the complex I NDUFS5 subunit family.</text>
</comment>
<dbReference type="Proteomes" id="UP001375240">
    <property type="component" value="Unassembled WGS sequence"/>
</dbReference>
<evidence type="ECO:0000256" key="16">
    <source>
        <dbReference type="PIRSR" id="PIRSR619342-50"/>
    </source>
</evidence>
<evidence type="ECO:0000256" key="5">
    <source>
        <dbReference type="ARBA" id="ARBA00011261"/>
    </source>
</evidence>
<evidence type="ECO:0000256" key="11">
    <source>
        <dbReference type="ARBA" id="ARBA00023128"/>
    </source>
</evidence>
<evidence type="ECO:0000256" key="10">
    <source>
        <dbReference type="ARBA" id="ARBA00022982"/>
    </source>
</evidence>
<evidence type="ECO:0000256" key="8">
    <source>
        <dbReference type="ARBA" id="ARBA00022660"/>
    </source>
</evidence>
<comment type="caution">
    <text evidence="17">The sequence shown here is derived from an EMBL/GenBank/DDBJ whole genome shotgun (WGS) entry which is preliminary data.</text>
</comment>
<dbReference type="GO" id="GO:0032981">
    <property type="term" value="P:mitochondrial respiratory chain complex I assembly"/>
    <property type="evidence" value="ECO:0007669"/>
    <property type="project" value="TreeGrafter"/>
</dbReference>
<keyword evidence="9" id="KW-0999">Mitochondrion inner membrane</keyword>
<dbReference type="EMBL" id="JAVHNQ010000016">
    <property type="protein sequence ID" value="KAK6331175.1"/>
    <property type="molecule type" value="Genomic_DNA"/>
</dbReference>
<keyword evidence="8" id="KW-0679">Respiratory chain</keyword>
<proteinExistence type="inferred from homology"/>
<evidence type="ECO:0000256" key="14">
    <source>
        <dbReference type="ARBA" id="ARBA00031222"/>
    </source>
</evidence>
<evidence type="ECO:0000256" key="12">
    <source>
        <dbReference type="ARBA" id="ARBA00023136"/>
    </source>
</evidence>
<gene>
    <name evidence="17" type="ORF">TWF696_003242</name>
</gene>
<feature type="disulfide bond" evidence="16">
    <location>
        <begin position="24"/>
        <end position="40"/>
    </location>
</feature>
<dbReference type="CDD" id="cd24141">
    <property type="entry name" value="NDUFS5-like"/>
    <property type="match status" value="1"/>
</dbReference>
<sequence>MASGYGNHGGITRCFPFWQDVMACYVLNTTQESDAGKIKCRPYREDYYECLHHTKEIEKVARINEAIRRYQMGLGHVKDTAELASLGLVKGSYDPKKTDVRPDSVWKN</sequence>
<evidence type="ECO:0000256" key="15">
    <source>
        <dbReference type="ARBA" id="ARBA00032739"/>
    </source>
</evidence>
<keyword evidence="11" id="KW-0496">Mitochondrion</keyword>
<keyword evidence="7" id="KW-0813">Transport</keyword>
<comment type="function">
    <text evidence="1">Accessory subunit of the mitochondrial membrane respiratory chain NADH dehydrogenase (Complex I), that is believed not to be involved in catalysis. Complex I functions in the transfer of electrons from NADH to the respiratory chain. The immediate electron acceptor for the enzyme is believed to be ubiquinone.</text>
</comment>
<evidence type="ECO:0000313" key="18">
    <source>
        <dbReference type="Proteomes" id="UP001375240"/>
    </source>
</evidence>
<keyword evidence="12" id="KW-0472">Membrane</keyword>
<evidence type="ECO:0000313" key="17">
    <source>
        <dbReference type="EMBL" id="KAK6331175.1"/>
    </source>
</evidence>
<protein>
    <recommendedName>
        <fullName evidence="6">NADH dehydrogenase [ubiquinone] iron-sulfur protein 5</fullName>
    </recommendedName>
    <alternativeName>
        <fullName evidence="14">Complex I-15 kDa</fullName>
    </alternativeName>
    <alternativeName>
        <fullName evidence="15">NADH-ubiquinone oxidoreductase 15 kDa subunit</fullName>
    </alternativeName>
</protein>
<evidence type="ECO:0000256" key="3">
    <source>
        <dbReference type="ARBA" id="ARBA00004637"/>
    </source>
</evidence>
<evidence type="ECO:0000256" key="9">
    <source>
        <dbReference type="ARBA" id="ARBA00022792"/>
    </source>
</evidence>
<dbReference type="InterPro" id="IPR019342">
    <property type="entry name" value="NADH_UbQ_OxRdtase_FeS-su5"/>
</dbReference>
<feature type="disulfide bond" evidence="16">
    <location>
        <begin position="14"/>
        <end position="50"/>
    </location>
</feature>
<reference evidence="17 18" key="1">
    <citation type="submission" date="2019-10" db="EMBL/GenBank/DDBJ databases">
        <authorList>
            <person name="Palmer J.M."/>
        </authorList>
    </citation>
    <scope>NUCLEOTIDE SEQUENCE [LARGE SCALE GENOMIC DNA]</scope>
    <source>
        <strain evidence="17 18">TWF696</strain>
    </source>
</reference>
<dbReference type="GO" id="GO:0005743">
    <property type="term" value="C:mitochondrial inner membrane"/>
    <property type="evidence" value="ECO:0007669"/>
    <property type="project" value="UniProtKB-SubCell"/>
</dbReference>
<comment type="subunit">
    <text evidence="5">Mammalian complex I is composed of 45 different subunits. This is a component of the iron-sulfur (IP) fragment of the enzyme.</text>
</comment>
<keyword evidence="13 16" id="KW-1015">Disulfide bond</keyword>
<dbReference type="GO" id="GO:0005758">
    <property type="term" value="C:mitochondrial intermembrane space"/>
    <property type="evidence" value="ECO:0007669"/>
    <property type="project" value="UniProtKB-SubCell"/>
</dbReference>
<evidence type="ECO:0000256" key="1">
    <source>
        <dbReference type="ARBA" id="ARBA00003195"/>
    </source>
</evidence>